<organism evidence="2 3">
    <name type="scientific">Aporhodopirellula aestuarii</name>
    <dbReference type="NCBI Taxonomy" id="2950107"/>
    <lineage>
        <taxon>Bacteria</taxon>
        <taxon>Pseudomonadati</taxon>
        <taxon>Planctomycetota</taxon>
        <taxon>Planctomycetia</taxon>
        <taxon>Pirellulales</taxon>
        <taxon>Pirellulaceae</taxon>
        <taxon>Aporhodopirellula</taxon>
    </lineage>
</organism>
<keyword evidence="3" id="KW-1185">Reference proteome</keyword>
<feature type="transmembrane region" description="Helical" evidence="1">
    <location>
        <begin position="134"/>
        <end position="160"/>
    </location>
</feature>
<comment type="caution">
    <text evidence="2">The sequence shown here is derived from an EMBL/GenBank/DDBJ whole genome shotgun (WGS) entry which is preliminary data.</text>
</comment>
<dbReference type="EMBL" id="JAMQBK010000014">
    <property type="protein sequence ID" value="MCM2369817.1"/>
    <property type="molecule type" value="Genomic_DNA"/>
</dbReference>
<feature type="transmembrane region" description="Helical" evidence="1">
    <location>
        <begin position="60"/>
        <end position="76"/>
    </location>
</feature>
<evidence type="ECO:0000313" key="3">
    <source>
        <dbReference type="Proteomes" id="UP001202961"/>
    </source>
</evidence>
<name>A0ABT0TYZ3_9BACT</name>
<accession>A0ABT0TYZ3</accession>
<gene>
    <name evidence="2" type="ORF">NB063_04195</name>
</gene>
<keyword evidence="1" id="KW-0812">Transmembrane</keyword>
<keyword evidence="1" id="KW-1133">Transmembrane helix</keyword>
<dbReference type="RefSeq" id="WP_250927488.1">
    <property type="nucleotide sequence ID" value="NZ_JAMQBK010000014.1"/>
</dbReference>
<evidence type="ECO:0000313" key="2">
    <source>
        <dbReference type="EMBL" id="MCM2369817.1"/>
    </source>
</evidence>
<keyword evidence="1" id="KW-0472">Membrane</keyword>
<feature type="transmembrane region" description="Helical" evidence="1">
    <location>
        <begin position="108"/>
        <end position="128"/>
    </location>
</feature>
<dbReference type="Proteomes" id="UP001202961">
    <property type="component" value="Unassembled WGS sequence"/>
</dbReference>
<evidence type="ECO:0000256" key="1">
    <source>
        <dbReference type="SAM" id="Phobius"/>
    </source>
</evidence>
<reference evidence="2 3" key="1">
    <citation type="journal article" date="2022" name="Syst. Appl. Microbiol.">
        <title>Rhodopirellula aestuarii sp. nov., a novel member of the genus Rhodopirellula isolated from brackish sediments collected in the Tagus River estuary, Portugal.</title>
        <authorList>
            <person name="Vitorino I.R."/>
            <person name="Klimek D."/>
            <person name="Calusinska M."/>
            <person name="Lobo-da-Cunha A."/>
            <person name="Vasconcelos V."/>
            <person name="Lage O.M."/>
        </authorList>
    </citation>
    <scope>NUCLEOTIDE SEQUENCE [LARGE SCALE GENOMIC DNA]</scope>
    <source>
        <strain evidence="2 3">ICT_H3.1</strain>
    </source>
</reference>
<protein>
    <submittedName>
        <fullName evidence="2">Uncharacterized protein</fullName>
    </submittedName>
</protein>
<sequence>MNTSSPVRNVPIRNAFQPSATAEPDAHVRSRHLQVVIRVLLIVSTAATVLLIFIAREYAYVPAILIPFLLVGRSIASSMESSSRANELRRQRQNGVGQHEIDVDVETVWIVTLAKVFGALALGALIIATVFFDAAIIGLATVALLLLGLLIELPILIASVEEAECDEREMLTGKREQ</sequence>
<proteinExistence type="predicted"/>
<feature type="transmembrane region" description="Helical" evidence="1">
    <location>
        <begin position="35"/>
        <end position="54"/>
    </location>
</feature>